<organism evidence="1 2">
    <name type="scientific">Labeo rohita</name>
    <name type="common">Indian major carp</name>
    <name type="synonym">Cyprinus rohita</name>
    <dbReference type="NCBI Taxonomy" id="84645"/>
    <lineage>
        <taxon>Eukaryota</taxon>
        <taxon>Metazoa</taxon>
        <taxon>Chordata</taxon>
        <taxon>Craniata</taxon>
        <taxon>Vertebrata</taxon>
        <taxon>Euteleostomi</taxon>
        <taxon>Actinopterygii</taxon>
        <taxon>Neopterygii</taxon>
        <taxon>Teleostei</taxon>
        <taxon>Ostariophysi</taxon>
        <taxon>Cypriniformes</taxon>
        <taxon>Cyprinidae</taxon>
        <taxon>Labeoninae</taxon>
        <taxon>Labeonini</taxon>
        <taxon>Labeo</taxon>
    </lineage>
</organism>
<dbReference type="EMBL" id="QBIY01012747">
    <property type="protein sequence ID" value="RXN17409.1"/>
    <property type="molecule type" value="Genomic_DNA"/>
</dbReference>
<dbReference type="Proteomes" id="UP000290572">
    <property type="component" value="Unassembled WGS sequence"/>
</dbReference>
<proteinExistence type="predicted"/>
<keyword evidence="2" id="KW-1185">Reference proteome</keyword>
<sequence>MCISCAVVFSVRVPVCSRVVCWRVSLRVSPTDSVCVIVRVNLCVPVCVCFAWCLGSGVVSVACAVYVRVCCVCALYVRVCCVCVRCMCECVACECVVCCVRVRVSVRVLYVRVCCVRVRGCESVCACACVVKVVCVVYVRVCE</sequence>
<protein>
    <submittedName>
        <fullName evidence="1">Uncharacterized protein</fullName>
    </submittedName>
</protein>
<dbReference type="AlphaFoldDB" id="A0A498M8T5"/>
<comment type="caution">
    <text evidence="1">The sequence shown here is derived from an EMBL/GenBank/DDBJ whole genome shotgun (WGS) entry which is preliminary data.</text>
</comment>
<gene>
    <name evidence="1" type="ORF">ROHU_026919</name>
</gene>
<accession>A0A498M8T5</accession>
<evidence type="ECO:0000313" key="1">
    <source>
        <dbReference type="EMBL" id="RXN17409.1"/>
    </source>
</evidence>
<reference evidence="1 2" key="1">
    <citation type="submission" date="2018-03" db="EMBL/GenBank/DDBJ databases">
        <title>Draft genome sequence of Rohu Carp (Labeo rohita).</title>
        <authorList>
            <person name="Das P."/>
            <person name="Kushwaha B."/>
            <person name="Joshi C.G."/>
            <person name="Kumar D."/>
            <person name="Nagpure N.S."/>
            <person name="Sahoo L."/>
            <person name="Das S.P."/>
            <person name="Bit A."/>
            <person name="Patnaik S."/>
            <person name="Meher P.K."/>
            <person name="Jayasankar P."/>
            <person name="Koringa P.G."/>
            <person name="Patel N.V."/>
            <person name="Hinsu A.T."/>
            <person name="Kumar R."/>
            <person name="Pandey M."/>
            <person name="Agarwal S."/>
            <person name="Srivastava S."/>
            <person name="Singh M."/>
            <person name="Iquebal M.A."/>
            <person name="Jaiswal S."/>
            <person name="Angadi U.B."/>
            <person name="Kumar N."/>
            <person name="Raza M."/>
            <person name="Shah T.M."/>
            <person name="Rai A."/>
            <person name="Jena J.K."/>
        </authorList>
    </citation>
    <scope>NUCLEOTIDE SEQUENCE [LARGE SCALE GENOMIC DNA]</scope>
    <source>
        <strain evidence="1">DASCIFA01</strain>
        <tissue evidence="1">Testis</tissue>
    </source>
</reference>
<name>A0A498M8T5_LABRO</name>
<evidence type="ECO:0000313" key="2">
    <source>
        <dbReference type="Proteomes" id="UP000290572"/>
    </source>
</evidence>